<feature type="region of interest" description="Disordered" evidence="1">
    <location>
        <begin position="684"/>
        <end position="703"/>
    </location>
</feature>
<sequence>MGSENFIDPLNHGLRQKVPAHVSDWLQSSTRSYYGSVKQQQPWPQPHYKLGSDRSDVDQHSVISPDDSVSVTDSNHDSYSSDSSIHTYSTNATDPTDFLDEEDRDTCRSKEEYPAKLQEHLIRLTKAGNLGGTATQSVVSVDRCPPPVAHHSISRERSERCSNSRSDSIPRRKASEPQLQKCNRRRSASTKGQSPPCKLTRDTECTDHFVTLLIIFATRLITAFWPLSASPPMMSTCFNGAGVLPLRVFIQETLKRSRASYSTLQVALFYLVLLKARLPTGALEQTSRSSPGESRERECRAMQCGRRMFLSALMLASKYLQDRNYSARAWSKISGLRSNEINENERDYLHLIDYSLHIPKESFDNWSKIVISLSRLSNKSPQCQADFSDASSSTSGGSPGNSLADMVPSLHLDEAQEQNLFTDDWWSDIIHRLDPQMVKDQTFTQDFLKTFVPGYRELSSDPERSSDNVDESSPEMDSMASVLDISLCDSLRSRNTESTKADTPQTPVQMSPARTIPRQPQLKNLPTPQSTPPIADGYHSSTPGGRSALRCSASVDALRSMRRQCMMNANLDRCPPPRSQPFALPVRSWTRPAETIQEYPSRSTTPSVFSPASVTSDVSCGTSRSRSSSISSNSSWSTFPSTLPRVQLSGNGQYTSPLTQVSTPSHGIGTSSLSNKHYSSVASLHDEGYGSSEEPVAKLSDNNPPTGLEASAVRILLSLSSQMDSASQSVTPTPQNYDAPSEEYLRRLPRGHKRSLSKSECVQNHVRYILQGDSDDQIARELVDDPSRPCPDPNPRQMQQGTKFWAASRMALPNRNDSKRMALHCVSSAPDLAAQYLRQHASMAAF</sequence>
<gene>
    <name evidence="2" type="ORF">LTR84_007912</name>
</gene>
<feature type="compositionally biased region" description="Polar residues" evidence="1">
    <location>
        <begin position="648"/>
        <end position="674"/>
    </location>
</feature>
<dbReference type="Proteomes" id="UP001358417">
    <property type="component" value="Unassembled WGS sequence"/>
</dbReference>
<feature type="compositionally biased region" description="Basic and acidic residues" evidence="1">
    <location>
        <begin position="153"/>
        <end position="175"/>
    </location>
</feature>
<evidence type="ECO:0000256" key="1">
    <source>
        <dbReference type="SAM" id="MobiDB-lite"/>
    </source>
</evidence>
<dbReference type="GeneID" id="89976077"/>
<feature type="compositionally biased region" description="Low complexity" evidence="1">
    <location>
        <begin position="77"/>
        <end position="91"/>
    </location>
</feature>
<dbReference type="Gene3D" id="1.10.472.10">
    <property type="entry name" value="Cyclin-like"/>
    <property type="match status" value="1"/>
</dbReference>
<feature type="compositionally biased region" description="Low complexity" evidence="1">
    <location>
        <begin position="388"/>
        <end position="402"/>
    </location>
</feature>
<reference evidence="2 3" key="1">
    <citation type="submission" date="2023-08" db="EMBL/GenBank/DDBJ databases">
        <title>Black Yeasts Isolated from many extreme environments.</title>
        <authorList>
            <person name="Coleine C."/>
            <person name="Stajich J.E."/>
            <person name="Selbmann L."/>
        </authorList>
    </citation>
    <scope>NUCLEOTIDE SEQUENCE [LARGE SCALE GENOMIC DNA]</scope>
    <source>
        <strain evidence="2 3">CCFEE 5792</strain>
    </source>
</reference>
<comment type="caution">
    <text evidence="2">The sequence shown here is derived from an EMBL/GenBank/DDBJ whole genome shotgun (WGS) entry which is preliminary data.</text>
</comment>
<protein>
    <recommendedName>
        <fullName evidence="4">Cyclin N-terminal domain-containing protein</fullName>
    </recommendedName>
</protein>
<dbReference type="RefSeq" id="XP_064710467.1">
    <property type="nucleotide sequence ID" value="XM_064851464.1"/>
</dbReference>
<feature type="compositionally biased region" description="Basic and acidic residues" evidence="1">
    <location>
        <begin position="458"/>
        <end position="467"/>
    </location>
</feature>
<dbReference type="AlphaFoldDB" id="A0AAV9NQ78"/>
<feature type="region of interest" description="Disordered" evidence="1">
    <location>
        <begin position="569"/>
        <end position="674"/>
    </location>
</feature>
<name>A0AAV9NQ78_9EURO</name>
<keyword evidence="3" id="KW-1185">Reference proteome</keyword>
<dbReference type="Pfam" id="PF08613">
    <property type="entry name" value="Cyclin"/>
    <property type="match status" value="1"/>
</dbReference>
<feature type="region of interest" description="Disordered" evidence="1">
    <location>
        <begin position="384"/>
        <end position="406"/>
    </location>
</feature>
<feature type="compositionally biased region" description="Polar residues" evidence="1">
    <location>
        <begin position="598"/>
        <end position="615"/>
    </location>
</feature>
<feature type="region of interest" description="Disordered" evidence="1">
    <location>
        <begin position="138"/>
        <end position="198"/>
    </location>
</feature>
<dbReference type="EMBL" id="JAVRRD010000003">
    <property type="protein sequence ID" value="KAK5061370.1"/>
    <property type="molecule type" value="Genomic_DNA"/>
</dbReference>
<feature type="compositionally biased region" description="Basic and acidic residues" evidence="1">
    <location>
        <begin position="50"/>
        <end position="59"/>
    </location>
</feature>
<feature type="region of interest" description="Disordered" evidence="1">
    <location>
        <begin position="36"/>
        <end position="107"/>
    </location>
</feature>
<proteinExistence type="predicted"/>
<organism evidence="2 3">
    <name type="scientific">Exophiala bonariae</name>
    <dbReference type="NCBI Taxonomy" id="1690606"/>
    <lineage>
        <taxon>Eukaryota</taxon>
        <taxon>Fungi</taxon>
        <taxon>Dikarya</taxon>
        <taxon>Ascomycota</taxon>
        <taxon>Pezizomycotina</taxon>
        <taxon>Eurotiomycetes</taxon>
        <taxon>Chaetothyriomycetidae</taxon>
        <taxon>Chaetothyriales</taxon>
        <taxon>Herpotrichiellaceae</taxon>
        <taxon>Exophiala</taxon>
    </lineage>
</organism>
<evidence type="ECO:0000313" key="3">
    <source>
        <dbReference type="Proteomes" id="UP001358417"/>
    </source>
</evidence>
<dbReference type="GO" id="GO:0005634">
    <property type="term" value="C:nucleus"/>
    <property type="evidence" value="ECO:0007669"/>
    <property type="project" value="TreeGrafter"/>
</dbReference>
<dbReference type="PANTHER" id="PTHR15615">
    <property type="match status" value="1"/>
</dbReference>
<feature type="region of interest" description="Disordered" evidence="1">
    <location>
        <begin position="454"/>
        <end position="478"/>
    </location>
</feature>
<feature type="compositionally biased region" description="Low complexity" evidence="1">
    <location>
        <begin position="616"/>
        <end position="642"/>
    </location>
</feature>
<dbReference type="CDD" id="cd20557">
    <property type="entry name" value="CYCLIN_ScPCL1-like"/>
    <property type="match status" value="1"/>
</dbReference>
<dbReference type="GO" id="GO:0019901">
    <property type="term" value="F:protein kinase binding"/>
    <property type="evidence" value="ECO:0007669"/>
    <property type="project" value="InterPro"/>
</dbReference>
<dbReference type="GO" id="GO:0016538">
    <property type="term" value="F:cyclin-dependent protein serine/threonine kinase regulator activity"/>
    <property type="evidence" value="ECO:0007669"/>
    <property type="project" value="TreeGrafter"/>
</dbReference>
<accession>A0AAV9NQ78</accession>
<dbReference type="PANTHER" id="PTHR15615:SF36">
    <property type="entry name" value="PHO85 CYCLIN-5"/>
    <property type="match status" value="1"/>
</dbReference>
<dbReference type="GO" id="GO:0000307">
    <property type="term" value="C:cyclin-dependent protein kinase holoenzyme complex"/>
    <property type="evidence" value="ECO:0007669"/>
    <property type="project" value="TreeGrafter"/>
</dbReference>
<evidence type="ECO:0000313" key="2">
    <source>
        <dbReference type="EMBL" id="KAK5061370.1"/>
    </source>
</evidence>
<feature type="region of interest" description="Disordered" evidence="1">
    <location>
        <begin position="494"/>
        <end position="547"/>
    </location>
</feature>
<evidence type="ECO:0008006" key="4">
    <source>
        <dbReference type="Google" id="ProtNLM"/>
    </source>
</evidence>
<dbReference type="InterPro" id="IPR013922">
    <property type="entry name" value="Cyclin_PHO80-like"/>
</dbReference>